<dbReference type="EMBL" id="HBUF01234250">
    <property type="protein sequence ID" value="CAG6674575.1"/>
    <property type="molecule type" value="Transcribed_RNA"/>
</dbReference>
<dbReference type="EMBL" id="HBUF01342861">
    <property type="protein sequence ID" value="CAG6705970.1"/>
    <property type="molecule type" value="Transcribed_RNA"/>
</dbReference>
<dbReference type="EMBL" id="HBUF01234252">
    <property type="protein sequence ID" value="CAG6674579.1"/>
    <property type="molecule type" value="Transcribed_RNA"/>
</dbReference>
<protein>
    <submittedName>
        <fullName evidence="1">Uncharacterized protein</fullName>
    </submittedName>
</protein>
<dbReference type="EMBL" id="HBUF01342859">
    <property type="protein sequence ID" value="CAG6705966.1"/>
    <property type="molecule type" value="Transcribed_RNA"/>
</dbReference>
<dbReference type="EMBL" id="HBUF01342860">
    <property type="protein sequence ID" value="CAG6705968.1"/>
    <property type="molecule type" value="Transcribed_RNA"/>
</dbReference>
<dbReference type="EMBL" id="HBUF01234251">
    <property type="protein sequence ID" value="CAG6674577.1"/>
    <property type="molecule type" value="Transcribed_RNA"/>
</dbReference>
<reference evidence="1" key="1">
    <citation type="submission" date="2021-05" db="EMBL/GenBank/DDBJ databases">
        <authorList>
            <person name="Alioto T."/>
            <person name="Alioto T."/>
            <person name="Gomez Garrido J."/>
        </authorList>
    </citation>
    <scope>NUCLEOTIDE SEQUENCE</scope>
</reference>
<dbReference type="EMBL" id="HBUF01068014">
    <property type="protein sequence ID" value="CAG6628520.1"/>
    <property type="molecule type" value="Transcribed_RNA"/>
</dbReference>
<evidence type="ECO:0000313" key="1">
    <source>
        <dbReference type="EMBL" id="CAG6674579.1"/>
    </source>
</evidence>
<dbReference type="AlphaFoldDB" id="A0A8D8SVE6"/>
<accession>A0A8D8SVE6</accession>
<name>A0A8D8SVE6_9HEMI</name>
<dbReference type="EMBL" id="HBUF01068015">
    <property type="protein sequence ID" value="CAG6628523.1"/>
    <property type="molecule type" value="Transcribed_RNA"/>
</dbReference>
<sequence length="240" mass="27930">MKCKGSVKICNPMLCNPCALMWKGDRPLGSNSKFKRKPRGPKITFDTIERELNQMASCYERKRQERLCRIPQEIKECIKEERCCFPPPTCVDYFYDQFLTNLEEDRKLKKKMAVWSCKSRALAKKGPCSTPNCPICKPSCCNQRDQENCGDAYENPWQEIIDRCRGSQQYMNRRKNNCTKQPSHWNKPQYNQSMNSNQCQSMRSQKYQGHQLKINPCCSKTPCCCKKNLNQLCGGGYPCK</sequence>
<organism evidence="1">
    <name type="scientific">Cacopsylla melanoneura</name>
    <dbReference type="NCBI Taxonomy" id="428564"/>
    <lineage>
        <taxon>Eukaryota</taxon>
        <taxon>Metazoa</taxon>
        <taxon>Ecdysozoa</taxon>
        <taxon>Arthropoda</taxon>
        <taxon>Hexapoda</taxon>
        <taxon>Insecta</taxon>
        <taxon>Pterygota</taxon>
        <taxon>Neoptera</taxon>
        <taxon>Paraneoptera</taxon>
        <taxon>Hemiptera</taxon>
        <taxon>Sternorrhyncha</taxon>
        <taxon>Psylloidea</taxon>
        <taxon>Psyllidae</taxon>
        <taxon>Psyllinae</taxon>
        <taxon>Cacopsylla</taxon>
    </lineage>
</organism>
<proteinExistence type="predicted"/>